<comment type="caution">
    <text evidence="1">The sequence shown here is derived from an EMBL/GenBank/DDBJ whole genome shotgun (WGS) entry which is preliminary data.</text>
</comment>
<organism evidence="1 2">
    <name type="scientific">Pseudomonas viridiflava</name>
    <name type="common">Phytomonas viridiflava</name>
    <dbReference type="NCBI Taxonomy" id="33069"/>
    <lineage>
        <taxon>Bacteria</taxon>
        <taxon>Pseudomonadati</taxon>
        <taxon>Pseudomonadota</taxon>
        <taxon>Gammaproteobacteria</taxon>
        <taxon>Pseudomonadales</taxon>
        <taxon>Pseudomonadaceae</taxon>
        <taxon>Pseudomonas</taxon>
    </lineage>
</organism>
<proteinExistence type="predicted"/>
<dbReference type="RefSeq" id="WP_163007922.1">
    <property type="nucleotide sequence ID" value="NZ_JAEIJH010000052.1"/>
</dbReference>
<gene>
    <name evidence="1" type="ORF">V2I87_13885</name>
</gene>
<evidence type="ECO:0000313" key="1">
    <source>
        <dbReference type="EMBL" id="MEE4041187.1"/>
    </source>
</evidence>
<evidence type="ECO:0000313" key="2">
    <source>
        <dbReference type="Proteomes" id="UP001343600"/>
    </source>
</evidence>
<keyword evidence="2" id="KW-1185">Reference proteome</keyword>
<dbReference type="EMBL" id="JAZEIP010000021">
    <property type="protein sequence ID" value="MEE4041187.1"/>
    <property type="molecule type" value="Genomic_DNA"/>
</dbReference>
<name>A0ABU7N8A7_PSEVI</name>
<reference evidence="1 2" key="1">
    <citation type="submission" date="2024-01" db="EMBL/GenBank/DDBJ databases">
        <title>Characterization of Pseudomonas viridiflava in Georgia, USA.</title>
        <authorList>
            <person name="Zhao M."/>
            <person name="Dutta B."/>
        </authorList>
    </citation>
    <scope>NUCLEOTIDE SEQUENCE [LARGE SCALE GENOMIC DNA]</scope>
    <source>
        <strain evidence="1 2">21GA0539</strain>
    </source>
</reference>
<dbReference type="Proteomes" id="UP001343600">
    <property type="component" value="Unassembled WGS sequence"/>
</dbReference>
<protein>
    <submittedName>
        <fullName evidence="1">DUF5376 family protein</fullName>
    </submittedName>
</protein>
<accession>A0ABU7N8A7</accession>
<sequence length="129" mass="14594">MKLHYFWRSINGDLSPDCTSRKIGHDDHAGPLSCLLTDDGGQPLSDVIPWLAEGLKLINSVKQSDIEVADWSRDAWGAELTKDHVKVYSLHDENYFETLSINSFETALKAWSEFIQKKPSTDSTQEIEI</sequence>